<dbReference type="GO" id="GO:0015031">
    <property type="term" value="P:protein transport"/>
    <property type="evidence" value="ECO:0007669"/>
    <property type="project" value="UniProtKB-KW"/>
</dbReference>
<dbReference type="GO" id="GO:0005829">
    <property type="term" value="C:cytosol"/>
    <property type="evidence" value="ECO:0007669"/>
    <property type="project" value="TreeGrafter"/>
</dbReference>
<keyword evidence="10" id="KW-1185">Reference proteome</keyword>
<accession>A0A1T4YFM1</accession>
<evidence type="ECO:0000256" key="7">
    <source>
        <dbReference type="NCBIfam" id="TIGR03825"/>
    </source>
</evidence>
<dbReference type="InterPro" id="IPR018035">
    <property type="entry name" value="Flagellar_FliH/T3SS_HrpE"/>
</dbReference>
<organism evidence="9 10">
    <name type="scientific">Sporosarcina newyorkensis</name>
    <dbReference type="NCBI Taxonomy" id="759851"/>
    <lineage>
        <taxon>Bacteria</taxon>
        <taxon>Bacillati</taxon>
        <taxon>Bacillota</taxon>
        <taxon>Bacilli</taxon>
        <taxon>Bacillales</taxon>
        <taxon>Caryophanaceae</taxon>
        <taxon>Sporosarcina</taxon>
    </lineage>
</organism>
<comment type="function">
    <text evidence="1">Needed for flagellar regrowth and assembly.</text>
</comment>
<dbReference type="NCBIfam" id="TIGR03825">
    <property type="entry name" value="FliH_bacil"/>
    <property type="match status" value="1"/>
</dbReference>
<dbReference type="InterPro" id="IPR022524">
    <property type="entry name" value="FliH_Bacilli"/>
</dbReference>
<sequence length="261" mass="29862">MTSLSNLFRSERTVVKQNQVKEISIRSLQNEPVPQVSSEAPVNNAAMFAERNQMLQEIQQRSDIANADIQKRMESAAVDIESMRSAWSNEKEQLQQQAYDEGFQAGFEDGRNKVISDMQEMIQAANETTTLSYQNATQYLINQERVILDIALRSAEQIINQTIEEDEETYLSIVRKGIKEAQEMKEIKLFVPTEHFKMVTDNRAELSSIFPPETPFLIFVNEDFDATDCFIETNHGRIVVSVDEQLNELKEQLVEIMESGA</sequence>
<keyword evidence="4" id="KW-1005">Bacterial flagellum biogenesis</keyword>
<dbReference type="Proteomes" id="UP000190042">
    <property type="component" value="Unassembled WGS sequence"/>
</dbReference>
<evidence type="ECO:0000256" key="2">
    <source>
        <dbReference type="ARBA" id="ARBA00006602"/>
    </source>
</evidence>
<evidence type="ECO:0000259" key="8">
    <source>
        <dbReference type="Pfam" id="PF02108"/>
    </source>
</evidence>
<keyword evidence="5" id="KW-0653">Protein transport</keyword>
<dbReference type="AlphaFoldDB" id="A0A1T4YFM1"/>
<keyword evidence="9" id="KW-0969">Cilium</keyword>
<keyword evidence="9" id="KW-0966">Cell projection</keyword>
<proteinExistence type="inferred from homology"/>
<reference evidence="10" key="1">
    <citation type="submission" date="2017-02" db="EMBL/GenBank/DDBJ databases">
        <authorList>
            <person name="Varghese N."/>
            <person name="Submissions S."/>
        </authorList>
    </citation>
    <scope>NUCLEOTIDE SEQUENCE [LARGE SCALE GENOMIC DNA]</scope>
    <source>
        <strain evidence="10">DSM 23966</strain>
    </source>
</reference>
<gene>
    <name evidence="9" type="ORF">SAMN04244570_2396</name>
</gene>
<keyword evidence="3" id="KW-0813">Transport</keyword>
<evidence type="ECO:0000256" key="5">
    <source>
        <dbReference type="ARBA" id="ARBA00022927"/>
    </source>
</evidence>
<dbReference type="GO" id="GO:0044781">
    <property type="term" value="P:bacterial-type flagellum organization"/>
    <property type="evidence" value="ECO:0007669"/>
    <property type="project" value="UniProtKB-KW"/>
</dbReference>
<evidence type="ECO:0000256" key="6">
    <source>
        <dbReference type="ARBA" id="ARBA00023225"/>
    </source>
</evidence>
<dbReference type="PANTHER" id="PTHR34982:SF1">
    <property type="entry name" value="FLAGELLAR ASSEMBLY PROTEIN FLIH"/>
    <property type="match status" value="1"/>
</dbReference>
<evidence type="ECO:0000256" key="4">
    <source>
        <dbReference type="ARBA" id="ARBA00022795"/>
    </source>
</evidence>
<dbReference type="InterPro" id="IPR051472">
    <property type="entry name" value="T3SS_Stator/FliH"/>
</dbReference>
<dbReference type="Pfam" id="PF02108">
    <property type="entry name" value="FliH"/>
    <property type="match status" value="1"/>
</dbReference>
<comment type="similarity">
    <text evidence="2">Belongs to the FliH family.</text>
</comment>
<protein>
    <recommendedName>
        <fullName evidence="7">Flagellar assembly protein FliH</fullName>
    </recommendedName>
</protein>
<dbReference type="EMBL" id="FUYJ01000004">
    <property type="protein sequence ID" value="SKB00015.1"/>
    <property type="molecule type" value="Genomic_DNA"/>
</dbReference>
<feature type="domain" description="Flagellar assembly protein FliH/Type III secretion system HrpE" evidence="8">
    <location>
        <begin position="140"/>
        <end position="248"/>
    </location>
</feature>
<keyword evidence="6" id="KW-1006">Bacterial flagellum protein export</keyword>
<evidence type="ECO:0000313" key="10">
    <source>
        <dbReference type="Proteomes" id="UP000190042"/>
    </source>
</evidence>
<evidence type="ECO:0000256" key="3">
    <source>
        <dbReference type="ARBA" id="ARBA00022448"/>
    </source>
</evidence>
<evidence type="ECO:0000313" key="9">
    <source>
        <dbReference type="EMBL" id="SKB00015.1"/>
    </source>
</evidence>
<evidence type="ECO:0000256" key="1">
    <source>
        <dbReference type="ARBA" id="ARBA00003041"/>
    </source>
</evidence>
<keyword evidence="9" id="KW-0282">Flagellum</keyword>
<name>A0A1T4YFM1_9BACL</name>
<dbReference type="PANTHER" id="PTHR34982">
    <property type="entry name" value="YOP PROTEINS TRANSLOCATION PROTEIN L"/>
    <property type="match status" value="1"/>
</dbReference>